<keyword evidence="3 11" id="KW-0812">Transmembrane</keyword>
<dbReference type="FunFam" id="1.20.1070.10:FF:000049">
    <property type="entry name" value="G-protein coupled receptor 87"/>
    <property type="match status" value="1"/>
</dbReference>
<dbReference type="PROSITE" id="PS50262">
    <property type="entry name" value="G_PROTEIN_RECEP_F1_2"/>
    <property type="match status" value="1"/>
</dbReference>
<evidence type="ECO:0000256" key="11">
    <source>
        <dbReference type="RuleBase" id="RU000688"/>
    </source>
</evidence>
<keyword evidence="9" id="KW-0325">Glycoprotein</keyword>
<keyword evidence="4 12" id="KW-1133">Transmembrane helix</keyword>
<dbReference type="Ensembl" id="ENSECRT00000011532.1">
    <property type="protein sequence ID" value="ENSECRP00000011345.1"/>
    <property type="gene ID" value="ENSECRG00000007561.1"/>
</dbReference>
<gene>
    <name evidence="14" type="primary">P2RY13</name>
</gene>
<evidence type="ECO:0000256" key="5">
    <source>
        <dbReference type="ARBA" id="ARBA00023040"/>
    </source>
</evidence>
<feature type="transmembrane region" description="Helical" evidence="12">
    <location>
        <begin position="234"/>
        <end position="254"/>
    </location>
</feature>
<protein>
    <submittedName>
        <fullName evidence="14">Purinergic receptor P2Y13</fullName>
    </submittedName>
</protein>
<evidence type="ECO:0000256" key="9">
    <source>
        <dbReference type="ARBA" id="ARBA00023180"/>
    </source>
</evidence>
<name>A0A8C4X7K0_ERPCA</name>
<proteinExistence type="inferred from homology"/>
<keyword evidence="6 12" id="KW-0472">Membrane</keyword>
<comment type="similarity">
    <text evidence="11">Belongs to the G-protein coupled receptor 1 family.</text>
</comment>
<feature type="transmembrane region" description="Helical" evidence="12">
    <location>
        <begin position="60"/>
        <end position="81"/>
    </location>
</feature>
<feature type="transmembrane region" description="Helical" evidence="12">
    <location>
        <begin position="29"/>
        <end position="48"/>
    </location>
</feature>
<dbReference type="SUPFAM" id="SSF81321">
    <property type="entry name" value="Family A G protein-coupled receptor-like"/>
    <property type="match status" value="1"/>
</dbReference>
<dbReference type="InterPro" id="IPR008109">
    <property type="entry name" value="P2Y13_rcpt"/>
</dbReference>
<keyword evidence="2" id="KW-1003">Cell membrane</keyword>
<evidence type="ECO:0000256" key="1">
    <source>
        <dbReference type="ARBA" id="ARBA00004651"/>
    </source>
</evidence>
<dbReference type="InterPro" id="IPR000276">
    <property type="entry name" value="GPCR_Rhodpsn"/>
</dbReference>
<dbReference type="AlphaFoldDB" id="A0A8C4X7K0"/>
<organism evidence="14 15">
    <name type="scientific">Erpetoichthys calabaricus</name>
    <name type="common">Rope fish</name>
    <name type="synonym">Calamoichthys calabaricus</name>
    <dbReference type="NCBI Taxonomy" id="27687"/>
    <lineage>
        <taxon>Eukaryota</taxon>
        <taxon>Metazoa</taxon>
        <taxon>Chordata</taxon>
        <taxon>Craniata</taxon>
        <taxon>Vertebrata</taxon>
        <taxon>Euteleostomi</taxon>
        <taxon>Actinopterygii</taxon>
        <taxon>Polypteriformes</taxon>
        <taxon>Polypteridae</taxon>
        <taxon>Erpetoichthys</taxon>
    </lineage>
</organism>
<accession>A0A8C4X7K0</accession>
<keyword evidence="8 11" id="KW-0675">Receptor</keyword>
<dbReference type="Gene3D" id="1.20.1070.10">
    <property type="entry name" value="Rhodopsin 7-helix transmembrane proteins"/>
    <property type="match status" value="1"/>
</dbReference>
<dbReference type="PANTHER" id="PTHR24233:SF10">
    <property type="entry name" value="P2Y PURINOCEPTOR 13"/>
    <property type="match status" value="1"/>
</dbReference>
<evidence type="ECO:0000256" key="2">
    <source>
        <dbReference type="ARBA" id="ARBA00022475"/>
    </source>
</evidence>
<dbReference type="InterPro" id="IPR017452">
    <property type="entry name" value="GPCR_Rhodpsn_7TM"/>
</dbReference>
<dbReference type="Proteomes" id="UP000694620">
    <property type="component" value="Chromosome 2"/>
</dbReference>
<evidence type="ECO:0000256" key="6">
    <source>
        <dbReference type="ARBA" id="ARBA00023136"/>
    </source>
</evidence>
<keyword evidence="15" id="KW-1185">Reference proteome</keyword>
<reference evidence="14" key="3">
    <citation type="submission" date="2025-09" db="UniProtKB">
        <authorList>
            <consortium name="Ensembl"/>
        </authorList>
    </citation>
    <scope>IDENTIFICATION</scope>
</reference>
<evidence type="ECO:0000259" key="13">
    <source>
        <dbReference type="PROSITE" id="PS50262"/>
    </source>
</evidence>
<dbReference type="PRINTS" id="PR00237">
    <property type="entry name" value="GPCRRHODOPSN"/>
</dbReference>
<evidence type="ECO:0000256" key="4">
    <source>
        <dbReference type="ARBA" id="ARBA00022989"/>
    </source>
</evidence>
<evidence type="ECO:0000256" key="10">
    <source>
        <dbReference type="ARBA" id="ARBA00023224"/>
    </source>
</evidence>
<evidence type="ECO:0000256" key="3">
    <source>
        <dbReference type="ARBA" id="ARBA00022692"/>
    </source>
</evidence>
<feature type="transmembrane region" description="Helical" evidence="12">
    <location>
        <begin position="282"/>
        <end position="305"/>
    </location>
</feature>
<dbReference type="GO" id="GO:0005886">
    <property type="term" value="C:plasma membrane"/>
    <property type="evidence" value="ECO:0007669"/>
    <property type="project" value="UniProtKB-SubCell"/>
</dbReference>
<dbReference type="PANTHER" id="PTHR24233">
    <property type="entry name" value="P2Y PURINOCEPTOR-RELATED G-PROTEIN COUPLED RECEPTOR"/>
    <property type="match status" value="1"/>
</dbReference>
<feature type="domain" description="G-protein coupled receptors family 1 profile" evidence="13">
    <location>
        <begin position="41"/>
        <end position="298"/>
    </location>
</feature>
<evidence type="ECO:0000313" key="14">
    <source>
        <dbReference type="Ensembl" id="ENSECRP00000011345.1"/>
    </source>
</evidence>
<keyword evidence="10 11" id="KW-0807">Transducer</keyword>
<dbReference type="GO" id="GO:0045028">
    <property type="term" value="F:G protein-coupled purinergic nucleotide receptor activity"/>
    <property type="evidence" value="ECO:0007669"/>
    <property type="project" value="InterPro"/>
</dbReference>
<evidence type="ECO:0000313" key="15">
    <source>
        <dbReference type="Proteomes" id="UP000694620"/>
    </source>
</evidence>
<feature type="transmembrane region" description="Helical" evidence="12">
    <location>
        <begin position="189"/>
        <end position="213"/>
    </location>
</feature>
<feature type="transmembrane region" description="Helical" evidence="12">
    <location>
        <begin position="139"/>
        <end position="161"/>
    </location>
</feature>
<dbReference type="GeneTree" id="ENSGT01110000267167"/>
<sequence>MSSGINQSDKQPANNCTPDIIMSSTVFPLLYSLLFIGSTILNCLALFISLRIKSTTTFIVYLKNVIAADVLMTVAIIIKVFADSGLGSLQLQAFVCRYSAVIFYLTMYMSIILLGLISFDRYLKIVKPFGKSAIRDPKFGKILTGSIWTVMFFTTALPNMVLTDQEPPKVKVLECSTMKGHFGLLWHKLVVYVCSAIFWLVFIMMIIFYTFISKKVYESYQNSSSKERDPSKKTTAKVFIVVFVFFFCFAPYHILRIPYTRWQAGAKANCMSQNAMYLAKQFTLWLSAANTCLDPLIYIILCTLFRNRLLKMIRRNRDNLYPLEGTLKGEDTSQQSGT</sequence>
<dbReference type="Pfam" id="PF00001">
    <property type="entry name" value="7tm_1"/>
    <property type="match status" value="1"/>
</dbReference>
<evidence type="ECO:0000256" key="12">
    <source>
        <dbReference type="SAM" id="Phobius"/>
    </source>
</evidence>
<evidence type="ECO:0000256" key="7">
    <source>
        <dbReference type="ARBA" id="ARBA00023157"/>
    </source>
</evidence>
<dbReference type="PRINTS" id="PR01735">
    <property type="entry name" value="P2Y13PRNCPTR"/>
</dbReference>
<feature type="transmembrane region" description="Helical" evidence="12">
    <location>
        <begin position="101"/>
        <end position="119"/>
    </location>
</feature>
<reference evidence="14" key="2">
    <citation type="submission" date="2025-08" db="UniProtKB">
        <authorList>
            <consortium name="Ensembl"/>
        </authorList>
    </citation>
    <scope>IDENTIFICATION</scope>
</reference>
<evidence type="ECO:0000256" key="8">
    <source>
        <dbReference type="ARBA" id="ARBA00023170"/>
    </source>
</evidence>
<keyword evidence="7" id="KW-1015">Disulfide bond</keyword>
<dbReference type="PROSITE" id="PS00237">
    <property type="entry name" value="G_PROTEIN_RECEP_F1_1"/>
    <property type="match status" value="1"/>
</dbReference>
<keyword evidence="5 11" id="KW-0297">G-protein coupled receptor</keyword>
<reference evidence="14" key="1">
    <citation type="submission" date="2021-06" db="EMBL/GenBank/DDBJ databases">
        <authorList>
            <consortium name="Wellcome Sanger Institute Data Sharing"/>
        </authorList>
    </citation>
    <scope>NUCLEOTIDE SEQUENCE [LARGE SCALE GENOMIC DNA]</scope>
</reference>
<dbReference type="PRINTS" id="PR01157">
    <property type="entry name" value="P2YPURNOCPTR"/>
</dbReference>
<comment type="subcellular location">
    <subcellularLocation>
        <location evidence="1">Cell membrane</location>
        <topology evidence="1">Multi-pass membrane protein</topology>
    </subcellularLocation>
</comment>